<proteinExistence type="predicted"/>
<dbReference type="Pfam" id="PF00092">
    <property type="entry name" value="VWA"/>
    <property type="match status" value="1"/>
</dbReference>
<dbReference type="PANTHER" id="PTHR10579:SF43">
    <property type="entry name" value="ZINC FINGER (C3HC4-TYPE RING FINGER) FAMILY PROTEIN"/>
    <property type="match status" value="1"/>
</dbReference>
<keyword evidence="3" id="KW-1185">Reference proteome</keyword>
<evidence type="ECO:0000259" key="1">
    <source>
        <dbReference type="PROSITE" id="PS50234"/>
    </source>
</evidence>
<dbReference type="RefSeq" id="WP_190930707.1">
    <property type="nucleotide sequence ID" value="NZ_JACXJA010000037.1"/>
</dbReference>
<comment type="caution">
    <text evidence="2">The sequence shown here is derived from an EMBL/GenBank/DDBJ whole genome shotgun (WGS) entry which is preliminary data.</text>
</comment>
<dbReference type="SUPFAM" id="SSF53300">
    <property type="entry name" value="vWA-like"/>
    <property type="match status" value="1"/>
</dbReference>
<dbReference type="AlphaFoldDB" id="A0A927H335"/>
<name>A0A927H335_9BACL</name>
<gene>
    <name evidence="2" type="ORF">IDH45_24185</name>
</gene>
<dbReference type="SMART" id="SM00327">
    <property type="entry name" value="VWA"/>
    <property type="match status" value="1"/>
</dbReference>
<evidence type="ECO:0000313" key="2">
    <source>
        <dbReference type="EMBL" id="MBD2865084.1"/>
    </source>
</evidence>
<dbReference type="Gene3D" id="3.40.50.410">
    <property type="entry name" value="von Willebrand factor, type A domain"/>
    <property type="match status" value="1"/>
</dbReference>
<dbReference type="Proteomes" id="UP000639396">
    <property type="component" value="Unassembled WGS sequence"/>
</dbReference>
<dbReference type="EMBL" id="JACXJA010000037">
    <property type="protein sequence ID" value="MBD2865084.1"/>
    <property type="molecule type" value="Genomic_DNA"/>
</dbReference>
<feature type="domain" description="VWFA" evidence="1">
    <location>
        <begin position="390"/>
        <end position="563"/>
    </location>
</feature>
<organism evidence="2 3">
    <name type="scientific">Paenibacillus oceani</name>
    <dbReference type="NCBI Taxonomy" id="2772510"/>
    <lineage>
        <taxon>Bacteria</taxon>
        <taxon>Bacillati</taxon>
        <taxon>Bacillota</taxon>
        <taxon>Bacilli</taxon>
        <taxon>Bacillales</taxon>
        <taxon>Paenibacillaceae</taxon>
        <taxon>Paenibacillus</taxon>
    </lineage>
</organism>
<dbReference type="InterPro" id="IPR002035">
    <property type="entry name" value="VWF_A"/>
</dbReference>
<dbReference type="PROSITE" id="PS50234">
    <property type="entry name" value="VWFA"/>
    <property type="match status" value="1"/>
</dbReference>
<evidence type="ECO:0000313" key="3">
    <source>
        <dbReference type="Proteomes" id="UP000639396"/>
    </source>
</evidence>
<dbReference type="PANTHER" id="PTHR10579">
    <property type="entry name" value="CALCIUM-ACTIVATED CHLORIDE CHANNEL REGULATOR"/>
    <property type="match status" value="1"/>
</dbReference>
<dbReference type="InterPro" id="IPR051266">
    <property type="entry name" value="CLCR"/>
</dbReference>
<reference evidence="2" key="1">
    <citation type="submission" date="2020-09" db="EMBL/GenBank/DDBJ databases">
        <title>A novel bacterium of genus Paenibacillus, isolated from South China Sea.</title>
        <authorList>
            <person name="Huang H."/>
            <person name="Mo K."/>
            <person name="Hu Y."/>
        </authorList>
    </citation>
    <scope>NUCLEOTIDE SEQUENCE</scope>
    <source>
        <strain evidence="2">IB182363</strain>
    </source>
</reference>
<accession>A0A927H335</accession>
<dbReference type="InterPro" id="IPR036465">
    <property type="entry name" value="vWFA_dom_sf"/>
</dbReference>
<protein>
    <submittedName>
        <fullName evidence="2">VWA domain-containing protein</fullName>
    </submittedName>
</protein>
<dbReference type="SUPFAM" id="SSF53850">
    <property type="entry name" value="Periplasmic binding protein-like II"/>
    <property type="match status" value="1"/>
</dbReference>
<dbReference type="Pfam" id="PF13531">
    <property type="entry name" value="SBP_bac_11"/>
    <property type="match status" value="1"/>
</dbReference>
<sequence length="563" mass="60716">MAKKKNKFYLSALLILAFVFALVYVGVNLTSNLGKSKAQVTLEDAAKQLSKLYANIEVKNEPTVKGQIDLNPIDVAGSLPDISKFPVTVNNSTNQFVEIFSSTEKSGTGVDGWLTDVAAEFNKENIMVGGKPVSVKVRNIASGTATDYIKSGKYVPDAFTPSNELWGEMVKASGVKVQKVTDRLVGNVPGIVIAKSKYDALMGTYGAINVKTVTEAIADNEFSMGYTDPFASSTGLNFLVTALNTFDSSNLLGDKAVQGFEKFQANVPFIASTTIQMRDAAKSGALDGFVLEYQTYVNAADLKGGYVFTPFGVRHDSPLYALGDLPQEKLDIIQKFAEFVTQEKYQKSAKDKGFNSLDDYKPEMAAVDGSLLSAAQKLWKEKKNVGKPIAAVFVADVSGSMAGEPLNRLKESLLKGQKYLGRENSIGLISYSSDVSVRLPIGKYDTNQQSMFVGAVNSLQASGGTATFDAIVVAMKMLQDKMAEDPNVKPIIFVLSDGETNEGYSLKDIKGLIEGYGVPIYTVGYNANIKALQSISSINEAASINADTDDVIYKIGNLFNVQM</sequence>
<dbReference type="CDD" id="cd00198">
    <property type="entry name" value="vWFA"/>
    <property type="match status" value="1"/>
</dbReference>